<dbReference type="EMBL" id="RPHB01000003">
    <property type="protein sequence ID" value="MBW3467564.1"/>
    <property type="molecule type" value="Genomic_DNA"/>
</dbReference>
<dbReference type="Proteomes" id="UP000727490">
    <property type="component" value="Unassembled WGS sequence"/>
</dbReference>
<dbReference type="PROSITE" id="PS51257">
    <property type="entry name" value="PROKAR_LIPOPROTEIN"/>
    <property type="match status" value="1"/>
</dbReference>
<keyword evidence="2" id="KW-1185">Reference proteome</keyword>
<proteinExistence type="predicted"/>
<evidence type="ECO:0000313" key="2">
    <source>
        <dbReference type="Proteomes" id="UP000727490"/>
    </source>
</evidence>
<name>A0A951IWM5_9BACT</name>
<comment type="caution">
    <text evidence="1">The sequence shown here is derived from an EMBL/GenBank/DDBJ whole genome shotgun (WGS) entry which is preliminary data.</text>
</comment>
<sequence>MTRHFLFYFGIQLCLFFSACSENPSSKNPEDEPNAEFLLKREGLDLEEPFLLANHDGEMWLSWIEKSAEINRFFYAKWNGEKLEDEILIAEGEEWFVNWADYPQIAQFENGTFMAAFLQKSGPGTFSYDIMLTFSEDGKQWSAPKVLHDDGTQTEHGFISMKPWGEKMLVSWLDGRNTGSTHQHSDHGHQGQMSLRAAVFDSEGNKTQEWLLDDRVCDCCQTGIGVADNHPIIIFRDRSDTEIRDIGMVRWDGEEFLETEPVYMDLWEIAACPVNGPRISTLGKKTAIAWYAVSNGNPEIKLIFSEDGGKTLKPPIKIDLGNTLGRIGLQFINEQNVMISWMENSRIMARTVNLEGKLGKAMEVASSSEKRSSGFPQLAFDGKDSWVAWTDDNAPNKKIRLKKIAN</sequence>
<dbReference type="RefSeq" id="WP_219287831.1">
    <property type="nucleotide sequence ID" value="NZ_RPHB01000003.1"/>
</dbReference>
<reference evidence="1 2" key="1">
    <citation type="journal article" date="2020" name="Syst. Appl. Microbiol.">
        <title>Arthrospiribacter ruber gen. nov., sp. nov., a novel bacterium isolated from Arthrospira cultures.</title>
        <authorList>
            <person name="Waleron M."/>
            <person name="Misztak A."/>
            <person name="Waleron M.M."/>
            <person name="Furmaniak M."/>
            <person name="Mrozik A."/>
            <person name="Waleron K."/>
        </authorList>
    </citation>
    <scope>NUCLEOTIDE SEQUENCE [LARGE SCALE GENOMIC DNA]</scope>
    <source>
        <strain evidence="1 2">DPMB0001</strain>
    </source>
</reference>
<protein>
    <submittedName>
        <fullName evidence="1">Exo-alpha-sialidase</fullName>
    </submittedName>
</protein>
<dbReference type="AlphaFoldDB" id="A0A951IWM5"/>
<accession>A0A951IWM5</accession>
<gene>
    <name evidence="1" type="ORF">EGN73_07020</name>
</gene>
<evidence type="ECO:0000313" key="1">
    <source>
        <dbReference type="EMBL" id="MBW3467564.1"/>
    </source>
</evidence>
<organism evidence="1 2">
    <name type="scientific">Arthrospiribacter ruber</name>
    <dbReference type="NCBI Taxonomy" id="2487934"/>
    <lineage>
        <taxon>Bacteria</taxon>
        <taxon>Pseudomonadati</taxon>
        <taxon>Bacteroidota</taxon>
        <taxon>Cytophagia</taxon>
        <taxon>Cytophagales</taxon>
        <taxon>Cyclobacteriaceae</taxon>
        <taxon>Arthrospiribacter</taxon>
    </lineage>
</organism>